<dbReference type="InterPro" id="IPR003018">
    <property type="entry name" value="GAF"/>
</dbReference>
<dbReference type="SMART" id="SM00388">
    <property type="entry name" value="HisKA"/>
    <property type="match status" value="1"/>
</dbReference>
<evidence type="ECO:0000313" key="10">
    <source>
        <dbReference type="Proteomes" id="UP000032452"/>
    </source>
</evidence>
<dbReference type="Gene3D" id="1.10.287.130">
    <property type="match status" value="1"/>
</dbReference>
<organism evidence="9 10">
    <name type="scientific">Aliterella atlantica CENA595</name>
    <dbReference type="NCBI Taxonomy" id="1618023"/>
    <lineage>
        <taxon>Bacteria</taxon>
        <taxon>Bacillati</taxon>
        <taxon>Cyanobacteriota</taxon>
        <taxon>Cyanophyceae</taxon>
        <taxon>Chroococcidiopsidales</taxon>
        <taxon>Aliterellaceae</taxon>
        <taxon>Aliterella</taxon>
    </lineage>
</organism>
<dbReference type="SUPFAM" id="SSF55874">
    <property type="entry name" value="ATPase domain of HSP90 chaperone/DNA topoisomerase II/histidine kinase"/>
    <property type="match status" value="1"/>
</dbReference>
<dbReference type="InterPro" id="IPR016132">
    <property type="entry name" value="Phyto_chromo_attachment"/>
</dbReference>
<dbReference type="SMART" id="SM00065">
    <property type="entry name" value="GAF"/>
    <property type="match status" value="2"/>
</dbReference>
<dbReference type="EMBL" id="JYON01000018">
    <property type="protein sequence ID" value="KJH70809.1"/>
    <property type="molecule type" value="Genomic_DNA"/>
</dbReference>
<dbReference type="PANTHER" id="PTHR43547:SF2">
    <property type="entry name" value="HYBRID SIGNAL TRANSDUCTION HISTIDINE KINASE C"/>
    <property type="match status" value="1"/>
</dbReference>
<feature type="domain" description="Histidine kinase" evidence="8">
    <location>
        <begin position="373"/>
        <end position="603"/>
    </location>
</feature>
<name>A0A0D8ZQQ5_9CYAN</name>
<dbReference type="AlphaFoldDB" id="A0A0D8ZQQ5"/>
<reference evidence="9 10" key="1">
    <citation type="submission" date="2015-02" db="EMBL/GenBank/DDBJ databases">
        <title>Draft genome of a novel marine cyanobacterium (Chroococcales) isolated from South Atlantic Ocean.</title>
        <authorList>
            <person name="Rigonato J."/>
            <person name="Alvarenga D.O."/>
            <person name="Branco L.H."/>
            <person name="Varani A.M."/>
            <person name="Brandini F.P."/>
            <person name="Fiore M.F."/>
        </authorList>
    </citation>
    <scope>NUCLEOTIDE SEQUENCE [LARGE SCALE GENOMIC DNA]</scope>
    <source>
        <strain evidence="9 10">CENA595</strain>
    </source>
</reference>
<evidence type="ECO:0000256" key="3">
    <source>
        <dbReference type="ARBA" id="ARBA00012438"/>
    </source>
</evidence>
<dbReference type="InterPro" id="IPR036097">
    <property type="entry name" value="HisK_dim/P_sf"/>
</dbReference>
<dbReference type="InterPro" id="IPR036890">
    <property type="entry name" value="HATPase_C_sf"/>
</dbReference>
<keyword evidence="10" id="KW-1185">Reference proteome</keyword>
<dbReference type="Gene3D" id="3.30.450.40">
    <property type="match status" value="2"/>
</dbReference>
<evidence type="ECO:0000259" key="8">
    <source>
        <dbReference type="PROSITE" id="PS50109"/>
    </source>
</evidence>
<keyword evidence="6" id="KW-0902">Two-component regulatory system</keyword>
<dbReference type="Pfam" id="PF00512">
    <property type="entry name" value="HisKA"/>
    <property type="match status" value="1"/>
</dbReference>
<accession>A0A0D8ZQQ5</accession>
<dbReference type="InterPro" id="IPR003661">
    <property type="entry name" value="HisK_dim/P_dom"/>
</dbReference>
<dbReference type="SMART" id="SM00387">
    <property type="entry name" value="HATPase_c"/>
    <property type="match status" value="1"/>
</dbReference>
<dbReference type="Pfam" id="PF02518">
    <property type="entry name" value="HATPase_c"/>
    <property type="match status" value="1"/>
</dbReference>
<dbReference type="CDD" id="cd00082">
    <property type="entry name" value="HisKA"/>
    <property type="match status" value="1"/>
</dbReference>
<dbReference type="Pfam" id="PF01590">
    <property type="entry name" value="GAF"/>
    <property type="match status" value="2"/>
</dbReference>
<dbReference type="InterPro" id="IPR005467">
    <property type="entry name" value="His_kinase_dom"/>
</dbReference>
<comment type="similarity">
    <text evidence="2">In the N-terminal section; belongs to the phytochrome family.</text>
</comment>
<evidence type="ECO:0000256" key="5">
    <source>
        <dbReference type="ARBA" id="ARBA00022777"/>
    </source>
</evidence>
<keyword evidence="4" id="KW-0597">Phosphoprotein</keyword>
<dbReference type="STRING" id="1618023.UH38_16080"/>
<comment type="caution">
    <text evidence="9">The sequence shown here is derived from an EMBL/GenBank/DDBJ whole genome shotgun (WGS) entry which is preliminary data.</text>
</comment>
<dbReference type="SUPFAM" id="SSF55781">
    <property type="entry name" value="GAF domain-like"/>
    <property type="match status" value="2"/>
</dbReference>
<keyword evidence="5" id="KW-0418">Kinase</keyword>
<evidence type="ECO:0000256" key="1">
    <source>
        <dbReference type="ARBA" id="ARBA00000085"/>
    </source>
</evidence>
<evidence type="ECO:0000256" key="4">
    <source>
        <dbReference type="ARBA" id="ARBA00022553"/>
    </source>
</evidence>
<evidence type="ECO:0000256" key="6">
    <source>
        <dbReference type="ARBA" id="ARBA00023012"/>
    </source>
</evidence>
<dbReference type="Proteomes" id="UP000032452">
    <property type="component" value="Unassembled WGS sequence"/>
</dbReference>
<dbReference type="PROSITE" id="PS50046">
    <property type="entry name" value="PHYTOCHROME_2"/>
    <property type="match status" value="1"/>
</dbReference>
<dbReference type="GO" id="GO:0000155">
    <property type="term" value="F:phosphorelay sensor kinase activity"/>
    <property type="evidence" value="ECO:0007669"/>
    <property type="project" value="InterPro"/>
</dbReference>
<keyword evidence="5" id="KW-0808">Transferase</keyword>
<dbReference type="SUPFAM" id="SSF47384">
    <property type="entry name" value="Homodimeric domain of signal transducing histidine kinase"/>
    <property type="match status" value="1"/>
</dbReference>
<dbReference type="PRINTS" id="PR00344">
    <property type="entry name" value="BCTRLSENSOR"/>
</dbReference>
<dbReference type="InterPro" id="IPR003594">
    <property type="entry name" value="HATPase_dom"/>
</dbReference>
<protein>
    <recommendedName>
        <fullName evidence="3">histidine kinase</fullName>
        <ecNumber evidence="3">2.7.13.3</ecNumber>
    </recommendedName>
</protein>
<dbReference type="CDD" id="cd00075">
    <property type="entry name" value="HATPase"/>
    <property type="match status" value="1"/>
</dbReference>
<evidence type="ECO:0000259" key="7">
    <source>
        <dbReference type="PROSITE" id="PS50046"/>
    </source>
</evidence>
<evidence type="ECO:0000256" key="2">
    <source>
        <dbReference type="ARBA" id="ARBA00006402"/>
    </source>
</evidence>
<sequence>MAELKQQTERERLMAAIAAQIRATLNLDEILNTTAREVRQFLNCDRVVVYQVELATGTARVVAESALQNCTSLLNITIATPLFGERLALYQQGDIRVLHDIQQESSPLAINEFLQQQQVKASLTVPLLYGDKFWGLLAIHQCSKTRQWQELEVELLKELGTQVSIAIQQSQLYQQVLQLNAQLENQVKERTKELQLSLDYEAILKRISDDVRDTLDENQILQIAVWELAVAMNINGCDSALYDLGQTTATISYEYTTTLPSAQGKVVRMEDFQVGYNQLLQGQFFQFCELVPGSRGKVAMLACPIFDDRGVIGDLWLFKPQAEAFNQLEIKLVQQVANQCAIATRQARLYQAVQAQVQELEKLNRLKDDFLSTVSHELRTPLANMKMAIQMLGIILNRSQELFNELRKPPGEQSKVARYYQILQNECDRELSLINNLLDLQHLFADEQPLLLTSIQLQAWLPPLVEPFIHRASSQQQDLTLDIPADLPSLICDSTSLGRVLCELVDNACKYTPEGEKISVSVSAQADTMQICVCNYGVEIPPRELTLIFEKFYRIPNNDPWKQGGTGLGLALVNQIVARLNGTIEVRSGGGQTCFILKIPLVQAG</sequence>
<dbReference type="EC" id="2.7.13.3" evidence="3"/>
<dbReference type="Gene3D" id="3.30.565.10">
    <property type="entry name" value="Histidine kinase-like ATPase, C-terminal domain"/>
    <property type="match status" value="1"/>
</dbReference>
<comment type="catalytic activity">
    <reaction evidence="1">
        <text>ATP + protein L-histidine = ADP + protein N-phospho-L-histidine.</text>
        <dbReference type="EC" id="2.7.13.3"/>
    </reaction>
</comment>
<dbReference type="InterPro" id="IPR004358">
    <property type="entry name" value="Sig_transdc_His_kin-like_C"/>
</dbReference>
<dbReference type="InterPro" id="IPR029016">
    <property type="entry name" value="GAF-like_dom_sf"/>
</dbReference>
<dbReference type="PANTHER" id="PTHR43547">
    <property type="entry name" value="TWO-COMPONENT HISTIDINE KINASE"/>
    <property type="match status" value="1"/>
</dbReference>
<gene>
    <name evidence="9" type="ORF">UH38_16080</name>
</gene>
<evidence type="ECO:0000313" key="9">
    <source>
        <dbReference type="EMBL" id="KJH70809.1"/>
    </source>
</evidence>
<dbReference type="PATRIC" id="fig|1618023.3.peg.254"/>
<proteinExistence type="inferred from homology"/>
<dbReference type="PROSITE" id="PS50109">
    <property type="entry name" value="HIS_KIN"/>
    <property type="match status" value="1"/>
</dbReference>
<feature type="domain" description="Phytochrome chromophore attachment site" evidence="7">
    <location>
        <begin position="26"/>
        <end position="162"/>
    </location>
</feature>